<dbReference type="Proteomes" id="UP000639004">
    <property type="component" value="Unassembled WGS sequence"/>
</dbReference>
<dbReference type="EMBL" id="JAEHSL010000018">
    <property type="protein sequence ID" value="MBI6182410.1"/>
    <property type="molecule type" value="Genomic_DNA"/>
</dbReference>
<evidence type="ECO:0000313" key="3">
    <source>
        <dbReference type="Proteomes" id="UP000639004"/>
    </source>
</evidence>
<proteinExistence type="predicted"/>
<organism evidence="2 3">
    <name type="scientific">Serratia proteamaculans</name>
    <dbReference type="NCBI Taxonomy" id="28151"/>
    <lineage>
        <taxon>Bacteria</taxon>
        <taxon>Pseudomonadati</taxon>
        <taxon>Pseudomonadota</taxon>
        <taxon>Gammaproteobacteria</taxon>
        <taxon>Enterobacterales</taxon>
        <taxon>Yersiniaceae</taxon>
        <taxon>Serratia</taxon>
    </lineage>
</organism>
<name>A0ABS0TVM5_SERPR</name>
<feature type="compositionally biased region" description="Low complexity" evidence="1">
    <location>
        <begin position="214"/>
        <end position="240"/>
    </location>
</feature>
<dbReference type="InterPro" id="IPR009228">
    <property type="entry name" value="Capsid_scaffold_GpO"/>
</dbReference>
<evidence type="ECO:0000256" key="1">
    <source>
        <dbReference type="SAM" id="MobiDB-lite"/>
    </source>
</evidence>
<gene>
    <name evidence="2" type="ORF">JEQ07_18705</name>
</gene>
<feature type="region of interest" description="Disordered" evidence="1">
    <location>
        <begin position="211"/>
        <end position="292"/>
    </location>
</feature>
<dbReference type="RefSeq" id="WP_198642457.1">
    <property type="nucleotide sequence ID" value="NZ_JAEHSL010000018.1"/>
</dbReference>
<sequence length="292" mass="32694">MPGLVTDWLCIAASGGTIDGRAIDDQWMDDIADTYDPRVFTAMIWPRHDTVENRKYTYNLGTVEAVKLETEDGVKKLYAQLSPNQFLIDANKAGQKLFTSIEIVEKFPTTGRDYLYGLAATDVPASLYTDRMEFNANGEAMTLRTFSAGESMTFTMQDKQQKAPFWERLFSQQPAAKDTEEPMDKAQFEQLLGKLETSDKRMETLEQKLETFSQQQKPAEAAPAPAPTTTQPAPTGEAQPDPNAAPKWFTQYEQGVSTKLDDLTKRFEQIEGKEVTPLPTGTPGDPEDNVWL</sequence>
<reference evidence="2 3" key="1">
    <citation type="submission" date="2020-12" db="EMBL/GenBank/DDBJ databases">
        <title>Enhanced detection system for hospital associated transmission using whole genome sequencing surveillance.</title>
        <authorList>
            <person name="Harrison L.H."/>
            <person name="Van Tyne D."/>
            <person name="Marsh J.W."/>
            <person name="Griffith M.P."/>
            <person name="Snyder D.J."/>
            <person name="Cooper V.S."/>
            <person name="Mustapha M."/>
        </authorList>
    </citation>
    <scope>NUCLEOTIDE SEQUENCE [LARGE SCALE GENOMIC DNA]</scope>
    <source>
        <strain evidence="2 3">SER00238</strain>
    </source>
</reference>
<comment type="caution">
    <text evidence="2">The sequence shown here is derived from an EMBL/GenBank/DDBJ whole genome shotgun (WGS) entry which is preliminary data.</text>
</comment>
<protein>
    <submittedName>
        <fullName evidence="2">GPO family capsid scaffolding protein</fullName>
    </submittedName>
</protein>
<dbReference type="Pfam" id="PF05929">
    <property type="entry name" value="Phage_GPO"/>
    <property type="match status" value="1"/>
</dbReference>
<keyword evidence="3" id="KW-1185">Reference proteome</keyword>
<feature type="compositionally biased region" description="Basic and acidic residues" evidence="1">
    <location>
        <begin position="259"/>
        <end position="274"/>
    </location>
</feature>
<accession>A0ABS0TVM5</accession>
<evidence type="ECO:0000313" key="2">
    <source>
        <dbReference type="EMBL" id="MBI6182410.1"/>
    </source>
</evidence>